<feature type="transmembrane region" description="Helical" evidence="6">
    <location>
        <begin position="207"/>
        <end position="227"/>
    </location>
</feature>
<gene>
    <name evidence="8" type="ORF">METZ01_LOCUS39003</name>
</gene>
<dbReference type="PANTHER" id="PTHR13414">
    <property type="entry name" value="HUEL-CATION TRANSPORTER"/>
    <property type="match status" value="1"/>
</dbReference>
<keyword evidence="5 6" id="KW-0472">Membrane</keyword>
<evidence type="ECO:0000256" key="6">
    <source>
        <dbReference type="SAM" id="Phobius"/>
    </source>
</evidence>
<evidence type="ECO:0000256" key="3">
    <source>
        <dbReference type="ARBA" id="ARBA00022692"/>
    </source>
</evidence>
<feature type="transmembrane region" description="Helical" evidence="6">
    <location>
        <begin position="9"/>
        <end position="33"/>
    </location>
</feature>
<feature type="transmembrane region" description="Helical" evidence="6">
    <location>
        <begin position="182"/>
        <end position="201"/>
    </location>
</feature>
<dbReference type="NCBIfam" id="TIGR01297">
    <property type="entry name" value="CDF"/>
    <property type="match status" value="1"/>
</dbReference>
<dbReference type="InterPro" id="IPR058533">
    <property type="entry name" value="Cation_efflux_TM"/>
</dbReference>
<dbReference type="SUPFAM" id="SSF161111">
    <property type="entry name" value="Cation efflux protein transmembrane domain-like"/>
    <property type="match status" value="1"/>
</dbReference>
<feature type="domain" description="Cation efflux protein transmembrane" evidence="7">
    <location>
        <begin position="9"/>
        <end position="229"/>
    </location>
</feature>
<dbReference type="InterPro" id="IPR040177">
    <property type="entry name" value="SLC30A9"/>
</dbReference>
<dbReference type="InterPro" id="IPR002524">
    <property type="entry name" value="Cation_efflux"/>
</dbReference>
<evidence type="ECO:0000256" key="5">
    <source>
        <dbReference type="ARBA" id="ARBA00023136"/>
    </source>
</evidence>
<feature type="transmembrane region" description="Helical" evidence="6">
    <location>
        <begin position="39"/>
        <end position="58"/>
    </location>
</feature>
<evidence type="ECO:0000259" key="7">
    <source>
        <dbReference type="Pfam" id="PF01545"/>
    </source>
</evidence>
<evidence type="ECO:0000313" key="8">
    <source>
        <dbReference type="EMBL" id="SUZ86149.1"/>
    </source>
</evidence>
<sequence>MSSGSKKIVVVGIISNALVTIIKFISAFVATSASMMNEAIHSMMDTLNQVFLLFGLIAGEKQPDQDYAFGHHQKKFIWNLWSAIGLFSIGSGLGLYHAYHSYITMGDGAAKVSSINIFSIDISGITLAFVVLVVSFFIEGNAWRVAFKEYRQRTENVETSLLQYVSEAKDPTLVAMILEDSIAMFGIFLAIIGITLSYLSGNPFWDILFSSLIAILLGVAAVFLGRVNMIYLSDIRHQEIENNFIKICSEHDEVELCHDVKSIVMDENNIILVAELEVREEALLDNIKVDIEQEKLNIAEDDMMRDEKSAVFATVRRIDQIIENITKQLQEEYPQVQSVTIEVGMYQN</sequence>
<dbReference type="EMBL" id="UINC01001667">
    <property type="protein sequence ID" value="SUZ86149.1"/>
    <property type="molecule type" value="Genomic_DNA"/>
</dbReference>
<dbReference type="PANTHER" id="PTHR13414:SF9">
    <property type="entry name" value="PROTON-COUPLED ZINC ANTIPORTER SLC30A9, MITOCHONDRIAL"/>
    <property type="match status" value="1"/>
</dbReference>
<reference evidence="8" key="1">
    <citation type="submission" date="2018-05" db="EMBL/GenBank/DDBJ databases">
        <authorList>
            <person name="Lanie J.A."/>
            <person name="Ng W.-L."/>
            <person name="Kazmierczak K.M."/>
            <person name="Andrzejewski T.M."/>
            <person name="Davidsen T.M."/>
            <person name="Wayne K.J."/>
            <person name="Tettelin H."/>
            <person name="Glass J.I."/>
            <person name="Rusch D."/>
            <person name="Podicherti R."/>
            <person name="Tsui H.-C.T."/>
            <person name="Winkler M.E."/>
        </authorList>
    </citation>
    <scope>NUCLEOTIDE SEQUENCE</scope>
</reference>
<accession>A0A381R5T1</accession>
<dbReference type="GO" id="GO:0006829">
    <property type="term" value="P:zinc ion transport"/>
    <property type="evidence" value="ECO:0007669"/>
    <property type="project" value="InterPro"/>
</dbReference>
<organism evidence="8">
    <name type="scientific">marine metagenome</name>
    <dbReference type="NCBI Taxonomy" id="408172"/>
    <lineage>
        <taxon>unclassified sequences</taxon>
        <taxon>metagenomes</taxon>
        <taxon>ecological metagenomes</taxon>
    </lineage>
</organism>
<evidence type="ECO:0000256" key="1">
    <source>
        <dbReference type="ARBA" id="ARBA00004141"/>
    </source>
</evidence>
<keyword evidence="2" id="KW-0813">Transport</keyword>
<comment type="subcellular location">
    <subcellularLocation>
        <location evidence="1">Membrane</location>
        <topology evidence="1">Multi-pass membrane protein</topology>
    </subcellularLocation>
</comment>
<proteinExistence type="predicted"/>
<dbReference type="Gene3D" id="1.20.1510.10">
    <property type="entry name" value="Cation efflux protein transmembrane domain"/>
    <property type="match status" value="1"/>
</dbReference>
<dbReference type="InterPro" id="IPR027469">
    <property type="entry name" value="Cation_efflux_TMD_sf"/>
</dbReference>
<evidence type="ECO:0000256" key="4">
    <source>
        <dbReference type="ARBA" id="ARBA00022989"/>
    </source>
</evidence>
<dbReference type="Pfam" id="PF01545">
    <property type="entry name" value="Cation_efflux"/>
    <property type="match status" value="1"/>
</dbReference>
<keyword evidence="3 6" id="KW-0812">Transmembrane</keyword>
<dbReference type="GO" id="GO:0008324">
    <property type="term" value="F:monoatomic cation transmembrane transporter activity"/>
    <property type="evidence" value="ECO:0007669"/>
    <property type="project" value="InterPro"/>
</dbReference>
<keyword evidence="4 6" id="KW-1133">Transmembrane helix</keyword>
<name>A0A381R5T1_9ZZZZ</name>
<protein>
    <recommendedName>
        <fullName evidence="7">Cation efflux protein transmembrane domain-containing protein</fullName>
    </recommendedName>
</protein>
<feature type="transmembrane region" description="Helical" evidence="6">
    <location>
        <begin position="78"/>
        <end position="97"/>
    </location>
</feature>
<evidence type="ECO:0000256" key="2">
    <source>
        <dbReference type="ARBA" id="ARBA00022448"/>
    </source>
</evidence>
<dbReference type="GO" id="GO:0016020">
    <property type="term" value="C:membrane"/>
    <property type="evidence" value="ECO:0007669"/>
    <property type="project" value="UniProtKB-SubCell"/>
</dbReference>
<dbReference type="AlphaFoldDB" id="A0A381R5T1"/>
<feature type="transmembrane region" description="Helical" evidence="6">
    <location>
        <begin position="117"/>
        <end position="138"/>
    </location>
</feature>